<feature type="region of interest" description="Disordered" evidence="26">
    <location>
        <begin position="2278"/>
        <end position="2419"/>
    </location>
</feature>
<dbReference type="Pfam" id="PF12931">
    <property type="entry name" value="TPR_Sec16"/>
    <property type="match status" value="1"/>
</dbReference>
<keyword evidence="18 25" id="KW-0472">Membrane</keyword>
<dbReference type="GO" id="GO:0004439">
    <property type="term" value="F:phosphatidylinositol-4,5-bisphosphate 5-phosphatase activity"/>
    <property type="evidence" value="ECO:0007669"/>
    <property type="project" value="UniProtKB-EC"/>
</dbReference>
<dbReference type="InterPro" id="IPR036691">
    <property type="entry name" value="Endo/exonu/phosph_ase_sf"/>
</dbReference>
<feature type="compositionally biased region" description="Polar residues" evidence="26">
    <location>
        <begin position="59"/>
        <end position="76"/>
    </location>
</feature>
<dbReference type="FunFam" id="1.25.40.1030:FF:000002">
    <property type="entry name" value="Protein transport protein sec16"/>
    <property type="match status" value="1"/>
</dbReference>
<dbReference type="SUPFAM" id="SSF56219">
    <property type="entry name" value="DNase I-like"/>
    <property type="match status" value="1"/>
</dbReference>
<feature type="compositionally biased region" description="Polar residues" evidence="26">
    <location>
        <begin position="1095"/>
        <end position="1110"/>
    </location>
</feature>
<evidence type="ECO:0000256" key="3">
    <source>
        <dbReference type="ARBA" id="ARBA00004406"/>
    </source>
</evidence>
<feature type="compositionally biased region" description="Low complexity" evidence="26">
    <location>
        <begin position="2081"/>
        <end position="2094"/>
    </location>
</feature>
<feature type="compositionally biased region" description="Basic and acidic residues" evidence="26">
    <location>
        <begin position="2340"/>
        <end position="2352"/>
    </location>
</feature>
<accession>A0A8J6KU41</accession>
<feature type="compositionally biased region" description="Polar residues" evidence="26">
    <location>
        <begin position="2364"/>
        <end position="2374"/>
    </location>
</feature>
<feature type="domain" description="Inositol polyphosphate-related phosphatase" evidence="27">
    <location>
        <begin position="2559"/>
        <end position="2861"/>
    </location>
</feature>
<comment type="catalytic activity">
    <reaction evidence="21">
        <text>a 1,2-diacyl-sn-glycero-3-phospho-(1D-myo-inositol-3,4,5-trisphosphate) + H2O = a 1,2-diacyl-sn-glycero-3-phospho-(1D-myo-inositol-3,4-bisphosphate) + phosphate</text>
        <dbReference type="Rhea" id="RHEA:25528"/>
        <dbReference type="ChEBI" id="CHEBI:15377"/>
        <dbReference type="ChEBI" id="CHEBI:43474"/>
        <dbReference type="ChEBI" id="CHEBI:57658"/>
        <dbReference type="ChEBI" id="CHEBI:57836"/>
        <dbReference type="EC" id="3.1.3.86"/>
    </reaction>
    <physiologicalReaction direction="left-to-right" evidence="21">
        <dbReference type="Rhea" id="RHEA:25529"/>
    </physiologicalReaction>
</comment>
<dbReference type="Gene3D" id="3.60.10.10">
    <property type="entry name" value="Endonuclease/exonuclease/phosphatase"/>
    <property type="match status" value="1"/>
</dbReference>
<keyword evidence="19" id="KW-0966">Cell projection</keyword>
<dbReference type="InterPro" id="IPR000300">
    <property type="entry name" value="IPPc"/>
</dbReference>
<feature type="compositionally biased region" description="Polar residues" evidence="26">
    <location>
        <begin position="782"/>
        <end position="799"/>
    </location>
</feature>
<dbReference type="CDD" id="cd09233">
    <property type="entry name" value="ACE1-Sec16-like"/>
    <property type="match status" value="1"/>
</dbReference>
<evidence type="ECO:0000313" key="29">
    <source>
        <dbReference type="Proteomes" id="UP000710432"/>
    </source>
</evidence>
<evidence type="ECO:0000256" key="14">
    <source>
        <dbReference type="ARBA" id="ARBA00022892"/>
    </source>
</evidence>
<feature type="compositionally biased region" description="Polar residues" evidence="26">
    <location>
        <begin position="1029"/>
        <end position="1038"/>
    </location>
</feature>
<dbReference type="GO" id="GO:0000139">
    <property type="term" value="C:Golgi membrane"/>
    <property type="evidence" value="ECO:0007669"/>
    <property type="project" value="UniProtKB-SubCell"/>
</dbReference>
<keyword evidence="16 25" id="KW-0333">Golgi apparatus</keyword>
<evidence type="ECO:0000256" key="24">
    <source>
        <dbReference type="ARBA" id="ARBA00061856"/>
    </source>
</evidence>
<feature type="compositionally biased region" description="Basic and acidic residues" evidence="26">
    <location>
        <begin position="1336"/>
        <end position="1357"/>
    </location>
</feature>
<feature type="region of interest" description="Disordered" evidence="26">
    <location>
        <begin position="1"/>
        <end position="27"/>
    </location>
</feature>
<dbReference type="GO" id="GO:0032580">
    <property type="term" value="C:Golgi cisterna membrane"/>
    <property type="evidence" value="ECO:0007669"/>
    <property type="project" value="UniProtKB-SubCell"/>
</dbReference>
<name>A0A8J6KU41_MICOH</name>
<feature type="region of interest" description="Disordered" evidence="26">
    <location>
        <begin position="486"/>
        <end position="555"/>
    </location>
</feature>
<evidence type="ECO:0000256" key="7">
    <source>
        <dbReference type="ARBA" id="ARBA00005927"/>
    </source>
</evidence>
<dbReference type="SMART" id="SM00128">
    <property type="entry name" value="IPPc"/>
    <property type="match status" value="1"/>
</dbReference>
<evidence type="ECO:0000256" key="19">
    <source>
        <dbReference type="ARBA" id="ARBA00023273"/>
    </source>
</evidence>
<dbReference type="Pfam" id="PF22669">
    <property type="entry name" value="Exo_endo_phos2"/>
    <property type="match status" value="1"/>
</dbReference>
<evidence type="ECO:0000256" key="6">
    <source>
        <dbReference type="ARBA" id="ARBA00004556"/>
    </source>
</evidence>
<feature type="region of interest" description="Disordered" evidence="26">
    <location>
        <begin position="1982"/>
        <end position="2150"/>
    </location>
</feature>
<keyword evidence="10" id="KW-0597">Phosphoprotein</keyword>
<feature type="region of interest" description="Disordered" evidence="26">
    <location>
        <begin position="771"/>
        <end position="813"/>
    </location>
</feature>
<feature type="region of interest" description="Disordered" evidence="26">
    <location>
        <begin position="2189"/>
        <end position="2237"/>
    </location>
</feature>
<feature type="region of interest" description="Disordered" evidence="26">
    <location>
        <begin position="59"/>
        <end position="349"/>
    </location>
</feature>
<keyword evidence="20" id="KW-0636">Prenylation</keyword>
<comment type="subunit">
    <text evidence="24">Interacts (when prenylated) with PDE6D; this is important for normal location in cilia.</text>
</comment>
<dbReference type="InterPro" id="IPR042478">
    <property type="entry name" value="INPP5E"/>
</dbReference>
<feature type="region of interest" description="Disordered" evidence="26">
    <location>
        <begin position="945"/>
        <end position="970"/>
    </location>
</feature>
<dbReference type="GO" id="GO:0070971">
    <property type="term" value="C:endoplasmic reticulum exit site"/>
    <property type="evidence" value="ECO:0007669"/>
    <property type="project" value="UniProtKB-ARBA"/>
</dbReference>
<evidence type="ECO:0000256" key="21">
    <source>
        <dbReference type="ARBA" id="ARBA00023377"/>
    </source>
</evidence>
<evidence type="ECO:0000256" key="17">
    <source>
        <dbReference type="ARBA" id="ARBA00023098"/>
    </source>
</evidence>
<feature type="compositionally biased region" description="Polar residues" evidence="26">
    <location>
        <begin position="340"/>
        <end position="349"/>
    </location>
</feature>
<keyword evidence="14 25" id="KW-0931">ER-Golgi transport</keyword>
<evidence type="ECO:0000256" key="18">
    <source>
        <dbReference type="ARBA" id="ARBA00023136"/>
    </source>
</evidence>
<dbReference type="GO" id="GO:0004445">
    <property type="term" value="F:inositol-polyphosphate 5-phosphatase activity"/>
    <property type="evidence" value="ECO:0007669"/>
    <property type="project" value="InterPro"/>
</dbReference>
<dbReference type="Pfam" id="PF12932">
    <property type="entry name" value="Sec16"/>
    <property type="match status" value="1"/>
</dbReference>
<evidence type="ECO:0000256" key="13">
    <source>
        <dbReference type="ARBA" id="ARBA00022848"/>
    </source>
</evidence>
<evidence type="ECO:0000256" key="2">
    <source>
        <dbReference type="ARBA" id="ARBA00004344"/>
    </source>
</evidence>
<evidence type="ECO:0000259" key="27">
    <source>
        <dbReference type="SMART" id="SM00128"/>
    </source>
</evidence>
<dbReference type="GO" id="GO:0016192">
    <property type="term" value="P:vesicle-mediated transport"/>
    <property type="evidence" value="ECO:0007669"/>
    <property type="project" value="UniProtKB-KW"/>
</dbReference>
<feature type="compositionally biased region" description="Polar residues" evidence="26">
    <location>
        <begin position="2283"/>
        <end position="2295"/>
    </location>
</feature>
<dbReference type="GO" id="GO:0034485">
    <property type="term" value="F:phosphatidylinositol-3,4,5-trisphosphate 5-phosphatase activity"/>
    <property type="evidence" value="ECO:0007669"/>
    <property type="project" value="UniProtKB-EC"/>
</dbReference>
<reference evidence="28" key="1">
    <citation type="submission" date="2020-03" db="EMBL/GenBank/DDBJ databases">
        <title>Studies in the Genomics of Life Span.</title>
        <authorList>
            <person name="Glass D."/>
        </authorList>
    </citation>
    <scope>NUCLEOTIDE SEQUENCE</scope>
    <source>
        <strain evidence="28">LTLLF</strain>
        <tissue evidence="28">Muscle</tissue>
    </source>
</reference>
<dbReference type="InterPro" id="IPR024298">
    <property type="entry name" value="Sec16_Sec23-bd"/>
</dbReference>
<gene>
    <name evidence="28" type="ORF">LTLLF_190055</name>
</gene>
<feature type="compositionally biased region" description="Polar residues" evidence="26">
    <location>
        <begin position="323"/>
        <end position="333"/>
    </location>
</feature>
<dbReference type="GO" id="GO:0051668">
    <property type="term" value="P:localization within membrane"/>
    <property type="evidence" value="ECO:0007669"/>
    <property type="project" value="UniProtKB-ARBA"/>
</dbReference>
<organism evidence="28 29">
    <name type="scientific">Microtus ochrogaster</name>
    <name type="common">Prairie vole</name>
    <dbReference type="NCBI Taxonomy" id="79684"/>
    <lineage>
        <taxon>Eukaryota</taxon>
        <taxon>Metazoa</taxon>
        <taxon>Chordata</taxon>
        <taxon>Craniata</taxon>
        <taxon>Vertebrata</taxon>
        <taxon>Euteleostomi</taxon>
        <taxon>Mammalia</taxon>
        <taxon>Eutheria</taxon>
        <taxon>Euarchontoglires</taxon>
        <taxon>Glires</taxon>
        <taxon>Rodentia</taxon>
        <taxon>Myomorpha</taxon>
        <taxon>Muroidea</taxon>
        <taxon>Cricetidae</taxon>
        <taxon>Arvicolinae</taxon>
        <taxon>Microtus</taxon>
    </lineage>
</organism>
<evidence type="ECO:0000313" key="28">
    <source>
        <dbReference type="EMBL" id="KAH0502972.1"/>
    </source>
</evidence>
<keyword evidence="15 25" id="KW-0653">Protein transport</keyword>
<comment type="subcellular location">
    <subcellularLocation>
        <location evidence="1">Cell projection</location>
        <location evidence="1">Cilium</location>
    </subcellularLocation>
    <subcellularLocation>
        <location evidence="4">Cytoplasm</location>
        <location evidence="4">Cytosol</location>
    </subcellularLocation>
    <subcellularLocation>
        <location evidence="6">Cytoplasm</location>
        <location evidence="6">Perinuclear region</location>
    </subcellularLocation>
    <subcellularLocation>
        <location evidence="3">Endoplasmic reticulum membrane</location>
        <topology evidence="3">Peripheral membrane protein</topology>
    </subcellularLocation>
    <subcellularLocation>
        <location evidence="25">Golgi apparatus membrane</location>
    </subcellularLocation>
    <subcellularLocation>
        <location evidence="2">Golgi apparatus</location>
        <location evidence="2">Golgi stack membrane</location>
        <topology evidence="2">Peripheral membrane protein</topology>
        <orientation evidence="2">Cytoplasmic side</orientation>
    </subcellularLocation>
    <subcellularLocation>
        <location evidence="5">Microsome membrane</location>
    </subcellularLocation>
</comment>
<evidence type="ECO:0000256" key="4">
    <source>
        <dbReference type="ARBA" id="ARBA00004514"/>
    </source>
</evidence>
<keyword evidence="9" id="KW-0963">Cytoplasm</keyword>
<feature type="compositionally biased region" description="Polar residues" evidence="26">
    <location>
        <begin position="280"/>
        <end position="296"/>
    </location>
</feature>
<dbReference type="Proteomes" id="UP000710432">
    <property type="component" value="Unassembled WGS sequence"/>
</dbReference>
<evidence type="ECO:0000256" key="22">
    <source>
        <dbReference type="ARBA" id="ARBA00050516"/>
    </source>
</evidence>
<comment type="catalytic activity">
    <reaction evidence="23">
        <text>a 1,2-diacyl-sn-glycero-3-phospho-(1D-myo-inositol-3,5-bisphosphate) + H2O = a 1,2-diacyl-sn-glycero-3-phospho-(1D-myo-inositol-3-phosphate) + phosphate</text>
        <dbReference type="Rhea" id="RHEA:32955"/>
        <dbReference type="ChEBI" id="CHEBI:15377"/>
        <dbReference type="ChEBI" id="CHEBI:43474"/>
        <dbReference type="ChEBI" id="CHEBI:57923"/>
        <dbReference type="ChEBI" id="CHEBI:58088"/>
    </reaction>
    <physiologicalReaction direction="left-to-right" evidence="23">
        <dbReference type="Rhea" id="RHEA:32956"/>
    </physiologicalReaction>
</comment>
<keyword evidence="8 25" id="KW-0813">Transport</keyword>
<keyword evidence="13" id="KW-0492">Microsome</keyword>
<evidence type="ECO:0000256" key="26">
    <source>
        <dbReference type="SAM" id="MobiDB-lite"/>
    </source>
</evidence>
<evidence type="ECO:0000256" key="1">
    <source>
        <dbReference type="ARBA" id="ARBA00004138"/>
    </source>
</evidence>
<evidence type="ECO:0000256" key="16">
    <source>
        <dbReference type="ARBA" id="ARBA00023034"/>
    </source>
</evidence>
<dbReference type="GO" id="GO:0015031">
    <property type="term" value="P:protein transport"/>
    <property type="evidence" value="ECO:0007669"/>
    <property type="project" value="UniProtKB-KW"/>
</dbReference>
<evidence type="ECO:0000256" key="12">
    <source>
        <dbReference type="ARBA" id="ARBA00022824"/>
    </source>
</evidence>
<proteinExistence type="inferred from homology"/>
<dbReference type="GO" id="GO:0007029">
    <property type="term" value="P:endoplasmic reticulum organization"/>
    <property type="evidence" value="ECO:0007669"/>
    <property type="project" value="UniProtKB-ARBA"/>
</dbReference>
<evidence type="ECO:0000256" key="8">
    <source>
        <dbReference type="ARBA" id="ARBA00022448"/>
    </source>
</evidence>
<dbReference type="GO" id="GO:0046856">
    <property type="term" value="P:phosphatidylinositol dephosphorylation"/>
    <property type="evidence" value="ECO:0007669"/>
    <property type="project" value="InterPro"/>
</dbReference>
<comment type="caution">
    <text evidence="28">The sequence shown here is derived from an EMBL/GenBank/DDBJ whole genome shotgun (WGS) entry which is preliminary data.</text>
</comment>
<comment type="function">
    <text evidence="25">Plays a role in the organization of the endoplasmic reticulum exit sites (ERES), also known as transitional endoplasmic reticulum (tER). Required for secretory cargo traffic from the endoplasmic reticulum to the Golgi apparatus.</text>
</comment>
<comment type="subunit">
    <text evidence="25">SEC16A and SEC16B are each present in multiple copies in a heteromeric complex.</text>
</comment>
<protein>
    <recommendedName>
        <fullName evidence="25">Protein transport protein sec16</fullName>
    </recommendedName>
</protein>
<dbReference type="FunFam" id="3.60.10.10:FF:000039">
    <property type="entry name" value="72 kDa inositol polyphosphate 5-phosphatase"/>
    <property type="match status" value="1"/>
</dbReference>
<feature type="compositionally biased region" description="Polar residues" evidence="26">
    <location>
        <begin position="234"/>
        <end position="252"/>
    </location>
</feature>
<evidence type="ECO:0000256" key="23">
    <source>
        <dbReference type="ARBA" id="ARBA00052324"/>
    </source>
</evidence>
<evidence type="ECO:0000256" key="10">
    <source>
        <dbReference type="ARBA" id="ARBA00022553"/>
    </source>
</evidence>
<feature type="region of interest" description="Disordered" evidence="26">
    <location>
        <begin position="1332"/>
        <end position="1382"/>
    </location>
</feature>
<dbReference type="GO" id="GO:0005930">
    <property type="term" value="C:axoneme"/>
    <property type="evidence" value="ECO:0007669"/>
    <property type="project" value="TreeGrafter"/>
</dbReference>
<evidence type="ECO:0000256" key="11">
    <source>
        <dbReference type="ARBA" id="ARBA00022801"/>
    </source>
</evidence>
<evidence type="ECO:0000256" key="15">
    <source>
        <dbReference type="ARBA" id="ARBA00022927"/>
    </source>
</evidence>
<feature type="compositionally biased region" description="Low complexity" evidence="26">
    <location>
        <begin position="1359"/>
        <end position="1380"/>
    </location>
</feature>
<feature type="compositionally biased region" description="Polar residues" evidence="26">
    <location>
        <begin position="1903"/>
        <end position="1912"/>
    </location>
</feature>
<feature type="compositionally biased region" description="Basic and acidic residues" evidence="26">
    <location>
        <begin position="2095"/>
        <end position="2109"/>
    </location>
</feature>
<feature type="region of interest" description="Disordered" evidence="26">
    <location>
        <begin position="1070"/>
        <end position="1154"/>
    </location>
</feature>
<dbReference type="PANTHER" id="PTHR46625:SF1">
    <property type="entry name" value="PHOSPHATIDYLINOSITOL POLYPHOSPHATE 5-PHOSPHATASE TYPE IV"/>
    <property type="match status" value="1"/>
</dbReference>
<feature type="compositionally biased region" description="Polar residues" evidence="26">
    <location>
        <begin position="574"/>
        <end position="583"/>
    </location>
</feature>
<dbReference type="Gene3D" id="1.25.40.1030">
    <property type="match status" value="1"/>
</dbReference>
<keyword evidence="11" id="KW-0378">Hydrolase</keyword>
<comment type="similarity">
    <text evidence="7 25">Belongs to the SEC16 family.</text>
</comment>
<feature type="compositionally biased region" description="Basic and acidic residues" evidence="26">
    <location>
        <begin position="1215"/>
        <end position="1226"/>
    </location>
</feature>
<feature type="compositionally biased region" description="Low complexity" evidence="26">
    <location>
        <begin position="533"/>
        <end position="554"/>
    </location>
</feature>
<comment type="catalytic activity">
    <reaction evidence="22">
        <text>a 1,2-diacyl-sn-glycero-3-phospho-(1D-myo-inositol-4,5-bisphosphate) + H2O = a 1,2-diacyl-sn-glycero-3-phospho-(1D-myo-inositol 4-phosphate) + phosphate</text>
        <dbReference type="Rhea" id="RHEA:22764"/>
        <dbReference type="ChEBI" id="CHEBI:15377"/>
        <dbReference type="ChEBI" id="CHEBI:43474"/>
        <dbReference type="ChEBI" id="CHEBI:58178"/>
        <dbReference type="ChEBI" id="CHEBI:58456"/>
        <dbReference type="EC" id="3.1.3.36"/>
    </reaction>
    <physiologicalReaction direction="left-to-right" evidence="22">
        <dbReference type="Rhea" id="RHEA:22765"/>
    </physiologicalReaction>
</comment>
<dbReference type="GO" id="GO:0005829">
    <property type="term" value="C:cytosol"/>
    <property type="evidence" value="ECO:0007669"/>
    <property type="project" value="UniProtKB-SubCell"/>
</dbReference>
<dbReference type="CDD" id="cd09095">
    <property type="entry name" value="INPP5c_INPP5E-like"/>
    <property type="match status" value="1"/>
</dbReference>
<feature type="compositionally biased region" description="Low complexity" evidence="26">
    <location>
        <begin position="205"/>
        <end position="218"/>
    </location>
</feature>
<feature type="compositionally biased region" description="Low complexity" evidence="26">
    <location>
        <begin position="1120"/>
        <end position="1144"/>
    </location>
</feature>
<evidence type="ECO:0000256" key="20">
    <source>
        <dbReference type="ARBA" id="ARBA00023289"/>
    </source>
</evidence>
<feature type="region of interest" description="Disordered" evidence="26">
    <location>
        <begin position="1214"/>
        <end position="1233"/>
    </location>
</feature>
<feature type="compositionally biased region" description="Polar residues" evidence="26">
    <location>
        <begin position="439"/>
        <end position="454"/>
    </location>
</feature>
<dbReference type="GO" id="GO:0005634">
    <property type="term" value="C:nucleus"/>
    <property type="evidence" value="ECO:0007669"/>
    <property type="project" value="TreeGrafter"/>
</dbReference>
<dbReference type="InterPro" id="IPR024340">
    <property type="entry name" value="Sec16_CCD"/>
</dbReference>
<keyword evidence="20" id="KW-0449">Lipoprotein</keyword>
<dbReference type="EMBL" id="JAATJU010025656">
    <property type="protein sequence ID" value="KAH0502972.1"/>
    <property type="molecule type" value="Genomic_DNA"/>
</dbReference>
<sequence length="2906" mass="315500">MQPPPQAVPSGVTGPPPAGNPRSMFWANSPYRRPASINAPVAPITHPLQPVTDPFAFNRQTLQNAPLGNSSKSNMPSLPGPAPSAFSQWPGLPVPPTNAGDSAPGLHEPLSKPRADISPFPPASAPSSLPGPEMNRSAEVGSSSGPGVQMLSHPPHYIPGVGPEQPHGGHPNDSGSGPDQPMNRHTPYDGTVAQAASPFFPQPQMPGQWGPVQGGPQPSYQHQSPCPEGPVQNMGPQVTNLPHFSSPSSLYQGPSHEPHVPLMSTPASLASGEGNEVVHSWSSFPPKNTFEQNSRVGNMWASPEFRQNPGASKGHVLDPTHVTPFTQGTSPENQAHRPSEASTNHAQQDAASGALSMFFQGEETENEENLSSEKAGLDDRLDSDDFSSTLRLGHQPPPAHGPGSVYQAFPKGPGSEAAQEGDVQPYFSQSLGIQHDRQTTMTPASDTWGDTSGAGTHCASGPQCENVENLEFVQNQEVLPRETLNVDPSSLSDQFRHGSLPGPAVSRPVTVGLPKGGGTNLEAPDIPLHPIRPDSVSSSYSSHSHRSPPGSARPQELVGTFIQQEVGKLEDDTSGSFFKQIDSSPVGGETDEVTGSQNYCSSLSQPSTPSPPKPTGVFQTSANSSFEPVKSHLVGVKPVEADRANMVAEVRGTQDHQKKHRAAAVSSGATPGNLEQPPDNMETLCAPQACPLPLSTTGEAGHLVSHTAGPPLDAVRPVPEKRPLARAQGPVKCESPATTLWAQNELPDFGGNVLLAPAAPALYVPVKPKPSEVIHHPEKGMSGQQSRKPGSMPPLQNQDPPGASENLENPPKVGEEEALPLQASSGYASLLSSPPTESLHNQPVLIAQPDQSYNLAQPINFSVSLLNPNEKNQSWGDPVVGEKSIVSSNRALSGDPEEHAALSGVPTSAVIGLSLPNNVPRGSGSSEMIASQPASLLVQQLSPPIAKNSFPKSQNPNAEKGPAEFNSPAGNTCVMLVPPANSTLVPNSNKANHSSNQEEAVGALDFTLNRTLENLVRVYSPSHSDGPASRQSFANHPRQSGPGLHNQDHFYQQVTKDAQDQYSLEKAQKELVPPQPQNSPPKVPQATCPEPPNPESSSTQGQSESLTQPPASAVPVNMGQQVTPQPPQSSSASVTSTSASQAAVLHPPPPNAFGPAPQDLASYYYYRPLYDAYQSQYPSPYPSDPGTASLYYQDIYALYEPRYRPYDSSASAYAENHRYSEPERPSSRASHYSDQLIPRQGYPEGYYNSKSGWSSQSDYYANYYSGQYDYGDAGRWDRCYGSRFRDPRTWDRRYWYDSEHDPYRKENYAYSDRPEKCDDHWRYDPRFTGSFDDDTELPRDPYGEEVDRRSIHSEHSARSLRSTHSLPSRRSSLSSHSHQSQIYRSHNVTGGSFEAPHAPGSFHGDYAYGTYASNFTGAHGFPEYSYPADTSWPAVEQVSSRPTSPEKFTVPHVCARFCPGGQLLKVIPNLPSEGQPALVEIHSLETLLQHTPEQEEMRSFPGPLGKGDTHKVDVINFAQNKATRCLQNESLIDKESASLLWNFIILLCRQNGTVVGTDIAELLLRDHRTVWLPGKSPNEANLIDFTNEAVEQVEEEESGEAQLSFLTDSQTATTSVLEKETERFRELLLYGRKKDALESAMKNGLWGHALLLASKMDSRTHARVMTRFANSLPINDPLQTVYQLMSGRMPAASTCCGDEKWGDWRPHLAMVLSNLNNNMDVESRTMATMGDTLASKGLLDAAHFCYLMAQVGFGVYTKKTTKLVLIGSNHSLPFLKFATNEAIQRTEAYEYAQSLGVHTCSLPNFQVFKFIYLCRLAEMGLATQAFHYCEVIAKNILAQPGAYSPVLITQLIQMASQLCLFDPQLKEKPEEESSVEPSWLVQLRDVEKQIQEGTVLWSPDGTDPQQCHNTPGSEVEQLDGPGLSQLAGLRTENPLLMPSTEPLMHSVQLLPTAPQTFPDGQSAHLARVPMFPVPISRGPLELGPAYGPPGSALGFPESSRSDPAILHPGPALPPTTPCLQESGVPLQESRSPDPEMVPRGSPVRHSPPEFNEEEFGGNFSDPGSSRAAQDLETPPVWDRGSSSLTPAPSLTPASEGKKPAQAVKKEAKETKKKKAPPPPPTSFPRVPQVTPAGPTGPPTASVNMFSRKAGGSRARYVDVLNPSGTQRSEPALAPSDFFAPLAPLPIPSNLFVPNPDAEESHPAEGAQSKAEPTLEPKAPGDHCPAGATPGGSVPFYNPAQLVQEGQAKSVRSGLVRTMPSKSACLRRHTEVPGQLEGRMLQGQLPNTDKNLTPTPGSLPATDPHTPEINPMPPFSIPAKPSNQNPQAKANPITPQLPMRPKLERTLSLDDKGWRRRRFQDSQEDLTVQNGTSPCRGSMKDSVAQSPACSRPLPCLSASLQEIPKPRRATGSEGGSPSLWSDCLPGMISTSLDLLHREASPSGGSPRLASLHATHTPPAMDLNIASSSLRTANKVDPEHADYKLRMQTRLVRTHSSLGPSRPRSPLAGDDHSIHSARSSFSLLAPIRTKDIRSRSYLEGSLMASGALLGADELARYFPDRNMALFVATWNMQGQKELPVSLDEFLLPTEADYSQDLYVIGVQEGCSDRREWETRLQETLGPQYVLLSSAAHGVLYMSLFIRRDLIWFCSEVEYSTVTTRIVSQIKTKGALGVSFTFFGTSFLFITSHFTSGDGKVAERLLDYSRTIQALALPRNVPDTNPYRSSAGDVTTRFDEVFWFGDFNFRLSGGRVAVEAFLKQEPEVDVLALLQHDQLTREMKKGSIFRGFEEAEIHFLPSYKFDIGKDTYDSTSKQRTPSYTDRVLYKSRHKGDICPIKYSSCPGIKTSDHRPVYGLFRVKVRPGRDNIPLAAGKFDRELYLIGIKRRISKELQKQQTMKNQSSSAVCTVS</sequence>
<feature type="region of interest" description="Disordered" evidence="26">
    <location>
        <begin position="361"/>
        <end position="420"/>
    </location>
</feature>
<feature type="compositionally biased region" description="Pro residues" evidence="26">
    <location>
        <begin position="1073"/>
        <end position="1094"/>
    </location>
</feature>
<evidence type="ECO:0000256" key="25">
    <source>
        <dbReference type="RuleBase" id="RU364101"/>
    </source>
</evidence>
<keyword evidence="17" id="KW-0443">Lipid metabolism</keyword>
<evidence type="ECO:0000256" key="5">
    <source>
        <dbReference type="ARBA" id="ARBA00004524"/>
    </source>
</evidence>
<feature type="region of interest" description="Disordered" evidence="26">
    <location>
        <begin position="1019"/>
        <end position="1047"/>
    </location>
</feature>
<dbReference type="GO" id="GO:0005789">
    <property type="term" value="C:endoplasmic reticulum membrane"/>
    <property type="evidence" value="ECO:0007669"/>
    <property type="project" value="UniProtKB-SubCell"/>
</dbReference>
<feature type="region of interest" description="Disordered" evidence="26">
    <location>
        <begin position="1898"/>
        <end position="1918"/>
    </location>
</feature>
<keyword evidence="12 25" id="KW-0256">Endoplasmic reticulum</keyword>
<feature type="region of interest" description="Disordered" evidence="26">
    <location>
        <begin position="572"/>
        <end position="624"/>
    </location>
</feature>
<dbReference type="GO" id="GO:0048471">
    <property type="term" value="C:perinuclear region of cytoplasm"/>
    <property type="evidence" value="ECO:0007669"/>
    <property type="project" value="UniProtKB-SubCell"/>
</dbReference>
<dbReference type="PANTHER" id="PTHR46625">
    <property type="entry name" value="72 KDA INOSITOL POLYPHOSPHATE 5-PHOSPHATASE"/>
    <property type="match status" value="1"/>
</dbReference>
<feature type="region of interest" description="Disordered" evidence="26">
    <location>
        <begin position="436"/>
        <end position="462"/>
    </location>
</feature>
<evidence type="ECO:0000256" key="9">
    <source>
        <dbReference type="ARBA" id="ARBA00022490"/>
    </source>
</evidence>